<evidence type="ECO:0000256" key="2">
    <source>
        <dbReference type="ARBA" id="ARBA00022695"/>
    </source>
</evidence>
<evidence type="ECO:0000259" key="7">
    <source>
        <dbReference type="Pfam" id="PF17917"/>
    </source>
</evidence>
<keyword evidence="6" id="KW-0695">RNA-directed DNA polymerase</keyword>
<evidence type="ECO:0000256" key="1">
    <source>
        <dbReference type="ARBA" id="ARBA00022679"/>
    </source>
</evidence>
<evidence type="ECO:0000256" key="3">
    <source>
        <dbReference type="ARBA" id="ARBA00022722"/>
    </source>
</evidence>
<dbReference type="InterPro" id="IPR041588">
    <property type="entry name" value="Integrase_H2C2"/>
</dbReference>
<reference evidence="9 10" key="1">
    <citation type="submission" date="2022-01" db="EMBL/GenBank/DDBJ databases">
        <title>A chromosomal length assembly of Cordylochernes scorpioides.</title>
        <authorList>
            <person name="Zeh D."/>
            <person name="Zeh J."/>
        </authorList>
    </citation>
    <scope>NUCLEOTIDE SEQUENCE [LARGE SCALE GENOMIC DNA]</scope>
    <source>
        <strain evidence="9">IN4F17</strain>
        <tissue evidence="9">Whole Body</tissue>
    </source>
</reference>
<dbReference type="Proteomes" id="UP001235939">
    <property type="component" value="Chromosome 11"/>
</dbReference>
<keyword evidence="4" id="KW-0255">Endonuclease</keyword>
<dbReference type="SUPFAM" id="SSF56672">
    <property type="entry name" value="DNA/RNA polymerases"/>
    <property type="match status" value="1"/>
</dbReference>
<protein>
    <submittedName>
        <fullName evidence="9">Uncharacterized protein</fullName>
    </submittedName>
</protein>
<dbReference type="Pfam" id="PF17917">
    <property type="entry name" value="RT_RNaseH"/>
    <property type="match status" value="1"/>
</dbReference>
<evidence type="ECO:0000313" key="9">
    <source>
        <dbReference type="EMBL" id="UYV73879.1"/>
    </source>
</evidence>
<organism evidence="9 10">
    <name type="scientific">Cordylochernes scorpioides</name>
    <dbReference type="NCBI Taxonomy" id="51811"/>
    <lineage>
        <taxon>Eukaryota</taxon>
        <taxon>Metazoa</taxon>
        <taxon>Ecdysozoa</taxon>
        <taxon>Arthropoda</taxon>
        <taxon>Chelicerata</taxon>
        <taxon>Arachnida</taxon>
        <taxon>Pseudoscorpiones</taxon>
        <taxon>Cheliferoidea</taxon>
        <taxon>Chernetidae</taxon>
        <taxon>Cordylochernes</taxon>
    </lineage>
</organism>
<accession>A0ABY6KZ21</accession>
<dbReference type="InterPro" id="IPR041373">
    <property type="entry name" value="RT_RNaseH"/>
</dbReference>
<gene>
    <name evidence="9" type="ORF">LAZ67_11001247</name>
</gene>
<keyword evidence="1" id="KW-0808">Transferase</keyword>
<dbReference type="PANTHER" id="PTHR46114:SF2">
    <property type="entry name" value="CULLIN N-TERMINAL DOMAIN-CONTAINING PROTEIN"/>
    <property type="match status" value="1"/>
</dbReference>
<keyword evidence="10" id="KW-1185">Reference proteome</keyword>
<sequence length="490" mass="56088">MNISIQNKLNTIECNTLENASKILVNAKIEDADTIMEVDTGADVTLSSAEAKYSQTEKEALAIVFATSKLRQYLFRRKFVFESIHNALTTVFGDKRLLPPLIANRMHDCALELSNFDFDIKKTNKDNMLCADAFSRLPFEAVIPRTCQDQMLKLLHQGHIGVDRMKSLARSSIWWPKMDSQIEEFVKECSPFMHYQAAPPAENTPWPRTNQPCQRVHNTNMLKILIGPWTTLEQDLTDWNKTLKFPRHLRLGDLPDLDILLASDDTNFEAGASSEPQLLTQGDVNDLVRDLDLSKKQSELSGSRLKGWNLLHKGTKNIDPRFSKSWQCSKCQPNRVPSIFQNFEDSRDRERHYIKKSSWPNRETFTTGHKNIVNPPLIDSENIYSPPLHIKLELMKNFVKAMDRNASGFAYLKQKYSSISDAKIKEGIFVGPQIRELLQDGNFQNSLNEVELAAWNSFRNVCKNFLGSVKVENYRDVVIICCFPTRHTGM</sequence>
<evidence type="ECO:0000256" key="4">
    <source>
        <dbReference type="ARBA" id="ARBA00022759"/>
    </source>
</evidence>
<dbReference type="Pfam" id="PF17921">
    <property type="entry name" value="Integrase_H2C2"/>
    <property type="match status" value="1"/>
</dbReference>
<evidence type="ECO:0000259" key="8">
    <source>
        <dbReference type="Pfam" id="PF17921"/>
    </source>
</evidence>
<dbReference type="InterPro" id="IPR043502">
    <property type="entry name" value="DNA/RNA_pol_sf"/>
</dbReference>
<feature type="domain" description="Reverse transcriptase RNase H-like" evidence="7">
    <location>
        <begin position="45"/>
        <end position="116"/>
    </location>
</feature>
<dbReference type="PANTHER" id="PTHR46114">
    <property type="entry name" value="APPLE DOMAIN-CONTAINING PROTEIN"/>
    <property type="match status" value="1"/>
</dbReference>
<keyword evidence="5" id="KW-0378">Hydrolase</keyword>
<proteinExistence type="predicted"/>
<evidence type="ECO:0000256" key="6">
    <source>
        <dbReference type="ARBA" id="ARBA00022918"/>
    </source>
</evidence>
<evidence type="ECO:0000256" key="5">
    <source>
        <dbReference type="ARBA" id="ARBA00022801"/>
    </source>
</evidence>
<feature type="domain" description="Integrase zinc-binding" evidence="8">
    <location>
        <begin position="143"/>
        <end position="191"/>
    </location>
</feature>
<dbReference type="Gene3D" id="1.10.340.70">
    <property type="match status" value="1"/>
</dbReference>
<dbReference type="EMBL" id="CP092873">
    <property type="protein sequence ID" value="UYV73879.1"/>
    <property type="molecule type" value="Genomic_DNA"/>
</dbReference>
<name>A0ABY6KZ21_9ARAC</name>
<keyword evidence="2" id="KW-0548">Nucleotidyltransferase</keyword>
<keyword evidence="3" id="KW-0540">Nuclease</keyword>
<evidence type="ECO:0000313" key="10">
    <source>
        <dbReference type="Proteomes" id="UP001235939"/>
    </source>
</evidence>